<evidence type="ECO:0000256" key="1">
    <source>
        <dbReference type="SAM" id="SignalP"/>
    </source>
</evidence>
<gene>
    <name evidence="2" type="ORF">ACFX5D_03480</name>
</gene>
<protein>
    <recommendedName>
        <fullName evidence="4">Outer membrane protein beta-barrel domain-containing protein</fullName>
    </recommendedName>
</protein>
<keyword evidence="3" id="KW-1185">Reference proteome</keyword>
<evidence type="ECO:0008006" key="4">
    <source>
        <dbReference type="Google" id="ProtNLM"/>
    </source>
</evidence>
<comment type="caution">
    <text evidence="2">The sequence shown here is derived from an EMBL/GenBank/DDBJ whole genome shotgun (WGS) entry which is preliminary data.</text>
</comment>
<organism evidence="2 3">
    <name type="scientific">Flavobacterium fructosi</name>
    <dbReference type="NCBI Taxonomy" id="3230416"/>
    <lineage>
        <taxon>Bacteria</taxon>
        <taxon>Pseudomonadati</taxon>
        <taxon>Bacteroidota</taxon>
        <taxon>Flavobacteriia</taxon>
        <taxon>Flavobacteriales</taxon>
        <taxon>Flavobacteriaceae</taxon>
        <taxon>Flavobacterium</taxon>
    </lineage>
</organism>
<evidence type="ECO:0000313" key="3">
    <source>
        <dbReference type="Proteomes" id="UP001600039"/>
    </source>
</evidence>
<reference evidence="2 3" key="1">
    <citation type="submission" date="2024-06" db="EMBL/GenBank/DDBJ databases">
        <title>Flavobacterium spp. isolated from glacier.</title>
        <authorList>
            <person name="Han D."/>
        </authorList>
    </citation>
    <scope>NUCLEOTIDE SEQUENCE [LARGE SCALE GENOMIC DNA]</scope>
    <source>
        <strain evidence="2 3">LB3P45</strain>
    </source>
</reference>
<sequence length="379" mass="44603">MKKLLLILLTLQFCIQSYAQVNFEKGYFIANNNVRTECFIKNKDLYNSPKSFIYKLNEKESTTTGADITNIKEFGITNIIKYERNLVKIDTSSANLNKLSEKSDPEWKDRTLFLRVLIEGQSILYEYKEENTKRYFYKLNNGPVEQLIYKKYFVMNSSFTKLAVNNDFQKQLWVNMRCENGNMGKLMKLEYSKKDLTDYFVLYNNCTNNNYTNYVGKTTTGSINFKLKGGMNASPNKNYDSQEQKVEYFGNKWYPKYGAEIEYISPFNRNKWAVYFELTYQTYQYKSIVTEHSSSGVLFENIYKYDNSVSQILPNIGLRHYMYMNNNSSVFISVSLFSSYGLGYSYQRKFNIEFRRSAIGFAKYSVVLGYTLFNNDKQK</sequence>
<evidence type="ECO:0000313" key="2">
    <source>
        <dbReference type="EMBL" id="MFE3847027.1"/>
    </source>
</evidence>
<proteinExistence type="predicted"/>
<accession>A0ABW6HKD5</accession>
<dbReference type="RefSeq" id="WP_379856866.1">
    <property type="nucleotide sequence ID" value="NZ_JBHZQA010000002.1"/>
</dbReference>
<dbReference type="Proteomes" id="UP001600039">
    <property type="component" value="Unassembled WGS sequence"/>
</dbReference>
<dbReference type="EMBL" id="JBHZQA010000002">
    <property type="protein sequence ID" value="MFE3847027.1"/>
    <property type="molecule type" value="Genomic_DNA"/>
</dbReference>
<feature type="chain" id="PRO_5046834275" description="Outer membrane protein beta-barrel domain-containing protein" evidence="1">
    <location>
        <begin position="20"/>
        <end position="379"/>
    </location>
</feature>
<feature type="signal peptide" evidence="1">
    <location>
        <begin position="1"/>
        <end position="19"/>
    </location>
</feature>
<keyword evidence="1" id="KW-0732">Signal</keyword>
<name>A0ABW6HKD5_9FLAO</name>